<evidence type="ECO:0000313" key="2">
    <source>
        <dbReference type="Proteomes" id="UP000696485"/>
    </source>
</evidence>
<dbReference type="AlphaFoldDB" id="A0A9P5S9I3"/>
<comment type="caution">
    <text evidence="1">The sequence shown here is derived from an EMBL/GenBank/DDBJ whole genome shotgun (WGS) entry which is preliminary data.</text>
</comment>
<gene>
    <name evidence="1" type="ORF">BG006_002859</name>
</gene>
<accession>A0A9P5S9I3</accession>
<reference evidence="1" key="1">
    <citation type="journal article" date="2020" name="Fungal Divers.">
        <title>Resolving the Mortierellaceae phylogeny through synthesis of multi-gene phylogenetics and phylogenomics.</title>
        <authorList>
            <person name="Vandepol N."/>
            <person name="Liber J."/>
            <person name="Desiro A."/>
            <person name="Na H."/>
            <person name="Kennedy M."/>
            <person name="Barry K."/>
            <person name="Grigoriev I.V."/>
            <person name="Miller A.N."/>
            <person name="O'Donnell K."/>
            <person name="Stajich J.E."/>
            <person name="Bonito G."/>
        </authorList>
    </citation>
    <scope>NUCLEOTIDE SEQUENCE</scope>
    <source>
        <strain evidence="1">NVP1</strain>
    </source>
</reference>
<protein>
    <submittedName>
        <fullName evidence="1">Uncharacterized protein</fullName>
    </submittedName>
</protein>
<dbReference type="EMBL" id="JAAAUY010001715">
    <property type="protein sequence ID" value="KAF9320120.1"/>
    <property type="molecule type" value="Genomic_DNA"/>
</dbReference>
<proteinExistence type="predicted"/>
<organism evidence="1 2">
    <name type="scientific">Podila minutissima</name>
    <dbReference type="NCBI Taxonomy" id="64525"/>
    <lineage>
        <taxon>Eukaryota</taxon>
        <taxon>Fungi</taxon>
        <taxon>Fungi incertae sedis</taxon>
        <taxon>Mucoromycota</taxon>
        <taxon>Mortierellomycotina</taxon>
        <taxon>Mortierellomycetes</taxon>
        <taxon>Mortierellales</taxon>
        <taxon>Mortierellaceae</taxon>
        <taxon>Podila</taxon>
    </lineage>
</organism>
<sequence>MTFRLKLTHYHHSVHVLVSDLQASTVYARFQEEFPELMESPPVLRWLDADGDWIEIQPGIVKMFEEEVDFEIILKEQIVVKGIAHIQSGDIDGVYEPIQLSSLMTRQGEMVKVSSVKGLHGVIVLPNQNYYAF</sequence>
<evidence type="ECO:0000313" key="1">
    <source>
        <dbReference type="EMBL" id="KAF9320120.1"/>
    </source>
</evidence>
<keyword evidence="2" id="KW-1185">Reference proteome</keyword>
<name>A0A9P5S9I3_9FUNG</name>
<dbReference type="Proteomes" id="UP000696485">
    <property type="component" value="Unassembled WGS sequence"/>
</dbReference>